<accession>A0ABQ9E454</accession>
<feature type="compositionally biased region" description="Low complexity" evidence="2">
    <location>
        <begin position="406"/>
        <end position="420"/>
    </location>
</feature>
<dbReference type="Pfam" id="PF16533">
    <property type="entry name" value="SOAR"/>
    <property type="match status" value="1"/>
</dbReference>
<dbReference type="InterPro" id="IPR037608">
    <property type="entry name" value="STIM1/2"/>
</dbReference>
<evidence type="ECO:0000313" key="5">
    <source>
        <dbReference type="Proteomes" id="UP001217089"/>
    </source>
</evidence>
<dbReference type="Gene3D" id="1.10.287.3550">
    <property type="match status" value="1"/>
</dbReference>
<feature type="region of interest" description="Disordered" evidence="2">
    <location>
        <begin position="286"/>
        <end position="362"/>
    </location>
</feature>
<feature type="region of interest" description="Disordered" evidence="2">
    <location>
        <begin position="444"/>
        <end position="484"/>
    </location>
</feature>
<keyword evidence="1" id="KW-0175">Coiled coil</keyword>
<dbReference type="PANTHER" id="PTHR15136:SF5">
    <property type="entry name" value="STROMAL INTERACTION MOLECULE HOMOLOG"/>
    <property type="match status" value="1"/>
</dbReference>
<feature type="compositionally biased region" description="Polar residues" evidence="2">
    <location>
        <begin position="331"/>
        <end position="342"/>
    </location>
</feature>
<feature type="coiled-coil region" evidence="1">
    <location>
        <begin position="24"/>
        <end position="121"/>
    </location>
</feature>
<feature type="domain" description="STIM1/2 Orai1-activating region" evidence="3">
    <location>
        <begin position="123"/>
        <end position="223"/>
    </location>
</feature>
<evidence type="ECO:0000256" key="2">
    <source>
        <dbReference type="SAM" id="MobiDB-lite"/>
    </source>
</evidence>
<evidence type="ECO:0000259" key="3">
    <source>
        <dbReference type="Pfam" id="PF16533"/>
    </source>
</evidence>
<dbReference type="PANTHER" id="PTHR15136">
    <property type="entry name" value="STROMAL INTERACTION MOLECULE HOMOLOG"/>
    <property type="match status" value="1"/>
</dbReference>
<comment type="caution">
    <text evidence="4">The sequence shown here is derived from an EMBL/GenBank/DDBJ whole genome shotgun (WGS) entry which is preliminary data.</text>
</comment>
<dbReference type="CDD" id="cd11722">
    <property type="entry name" value="SOAR"/>
    <property type="match status" value="1"/>
</dbReference>
<evidence type="ECO:0000256" key="1">
    <source>
        <dbReference type="SAM" id="Coils"/>
    </source>
</evidence>
<feature type="compositionally biased region" description="Pro residues" evidence="2">
    <location>
        <begin position="287"/>
        <end position="296"/>
    </location>
</feature>
<protein>
    <recommendedName>
        <fullName evidence="3">STIM1/2 Orai1-activating region domain-containing protein</fullName>
    </recommendedName>
</protein>
<feature type="compositionally biased region" description="Low complexity" evidence="2">
    <location>
        <begin position="353"/>
        <end position="362"/>
    </location>
</feature>
<dbReference type="EMBL" id="JARBDR010000923">
    <property type="protein sequence ID" value="KAJ8298526.1"/>
    <property type="molecule type" value="Genomic_DNA"/>
</dbReference>
<evidence type="ECO:0000313" key="4">
    <source>
        <dbReference type="EMBL" id="KAJ8298526.1"/>
    </source>
</evidence>
<gene>
    <name evidence="4" type="ORF">KUTeg_025057</name>
</gene>
<dbReference type="Gene3D" id="1.20.5.340">
    <property type="match status" value="1"/>
</dbReference>
<dbReference type="InterPro" id="IPR032393">
    <property type="entry name" value="SOAR_STIM1/2"/>
</dbReference>
<sequence>MSLVIALGGCWFAYMQHKYSKTHMKRMLTEMENLQKAEESLLQLQDKLKNAQQEQESVYEEKKSLEQKYHDEIETAKREAERLKKAREGSMEEISRLKLAEEELAQVRVALRRAEKELERNQWSAPTELKLWLQLTHEMEVQYFNNKKREAEKYFIAARDECDKVRKKRGTFLGPLRVAHSNSIDTVDQHIDEARTKLEEVRCILQERLQRWNRIEHICGFPIVSNPGLDNLQQILHRDVDIAGSNKYSPSLLANIDVEDAELDEDPPPGYPQAAMLFHSTLANGLPRPPPYPAGYPPGLHRRPQQLSSSTIPRPQPKKTTSLGSMRSGRSETSPTTSSPNGVSERPVFTLDASSPESPVSPVIPAEHLESQVGLLNLKMATMPRSQTTSIISASVLSKRDSQGNTSLPASSSSVTSSVPMEKRSQSDADLLHSMKCGVTHMGNFDSLEESDSGSNSLGVNGHTKKKKLKMPKFFSRKDKQKTS</sequence>
<feature type="compositionally biased region" description="Polar residues" evidence="2">
    <location>
        <begin position="305"/>
        <end position="325"/>
    </location>
</feature>
<keyword evidence="5" id="KW-1185">Reference proteome</keyword>
<proteinExistence type="predicted"/>
<dbReference type="Proteomes" id="UP001217089">
    <property type="component" value="Unassembled WGS sequence"/>
</dbReference>
<reference evidence="4 5" key="1">
    <citation type="submission" date="2022-12" db="EMBL/GenBank/DDBJ databases">
        <title>Chromosome-level genome of Tegillarca granosa.</title>
        <authorList>
            <person name="Kim J."/>
        </authorList>
    </citation>
    <scope>NUCLEOTIDE SEQUENCE [LARGE SCALE GENOMIC DNA]</scope>
    <source>
        <strain evidence="4">Teg-2019</strain>
        <tissue evidence="4">Adductor muscle</tissue>
    </source>
</reference>
<feature type="region of interest" description="Disordered" evidence="2">
    <location>
        <begin position="398"/>
        <end position="426"/>
    </location>
</feature>
<name>A0ABQ9E454_TEGGR</name>
<organism evidence="4 5">
    <name type="scientific">Tegillarca granosa</name>
    <name type="common">Malaysian cockle</name>
    <name type="synonym">Anadara granosa</name>
    <dbReference type="NCBI Taxonomy" id="220873"/>
    <lineage>
        <taxon>Eukaryota</taxon>
        <taxon>Metazoa</taxon>
        <taxon>Spiralia</taxon>
        <taxon>Lophotrochozoa</taxon>
        <taxon>Mollusca</taxon>
        <taxon>Bivalvia</taxon>
        <taxon>Autobranchia</taxon>
        <taxon>Pteriomorphia</taxon>
        <taxon>Arcoida</taxon>
        <taxon>Arcoidea</taxon>
        <taxon>Arcidae</taxon>
        <taxon>Tegillarca</taxon>
    </lineage>
</organism>